<reference evidence="2 3" key="1">
    <citation type="submission" date="2022-04" db="EMBL/GenBank/DDBJ databases">
        <title>Gracilibacillus sp. isolated from saltern.</title>
        <authorList>
            <person name="Won M."/>
            <person name="Lee C.-M."/>
            <person name="Woen H.-Y."/>
            <person name="Kwon S.-W."/>
        </authorList>
    </citation>
    <scope>NUCLEOTIDE SEQUENCE [LARGE SCALE GENOMIC DNA]</scope>
    <source>
        <strain evidence="2 3">SSPM10-3</strain>
    </source>
</reference>
<accession>A0ABY4GN38</accession>
<keyword evidence="1" id="KW-1133">Transmembrane helix</keyword>
<proteinExistence type="predicted"/>
<organism evidence="2 3">
    <name type="scientific">Gracilibacillus salinarum</name>
    <dbReference type="NCBI Taxonomy" id="2932255"/>
    <lineage>
        <taxon>Bacteria</taxon>
        <taxon>Bacillati</taxon>
        <taxon>Bacillota</taxon>
        <taxon>Bacilli</taxon>
        <taxon>Bacillales</taxon>
        <taxon>Bacillaceae</taxon>
        <taxon>Gracilibacillus</taxon>
    </lineage>
</organism>
<dbReference type="RefSeq" id="WP_244745771.1">
    <property type="nucleotide sequence ID" value="NZ_CP095071.1"/>
</dbReference>
<keyword evidence="3" id="KW-1185">Reference proteome</keyword>
<evidence type="ECO:0000256" key="1">
    <source>
        <dbReference type="SAM" id="Phobius"/>
    </source>
</evidence>
<feature type="transmembrane region" description="Helical" evidence="1">
    <location>
        <begin position="90"/>
        <end position="108"/>
    </location>
</feature>
<sequence>MIWKNSRINYLLNLYNSYKQASSREDKMQSFDAIARNKPLSDDLLGNIFRISPSYKDFEDERTIHHAFIKLHEAFNNNSYMAKKYLNPKYFIKDLFFIPANVFGFLVSYEFKKFPSFLFSCIAWLATILISAYAQEIRTFIDGIFQALN</sequence>
<name>A0ABY4GN38_9BACI</name>
<evidence type="ECO:0000313" key="3">
    <source>
        <dbReference type="Proteomes" id="UP000831537"/>
    </source>
</evidence>
<keyword evidence="1" id="KW-0472">Membrane</keyword>
<keyword evidence="1" id="KW-0812">Transmembrane</keyword>
<protein>
    <submittedName>
        <fullName evidence="2">Uncharacterized protein</fullName>
    </submittedName>
</protein>
<evidence type="ECO:0000313" key="2">
    <source>
        <dbReference type="EMBL" id="UOQ85659.1"/>
    </source>
</evidence>
<feature type="transmembrane region" description="Helical" evidence="1">
    <location>
        <begin position="114"/>
        <end position="134"/>
    </location>
</feature>
<dbReference type="Proteomes" id="UP000831537">
    <property type="component" value="Chromosome"/>
</dbReference>
<gene>
    <name evidence="2" type="ORF">MUN87_01770</name>
</gene>
<dbReference type="EMBL" id="CP095071">
    <property type="protein sequence ID" value="UOQ85659.1"/>
    <property type="molecule type" value="Genomic_DNA"/>
</dbReference>